<dbReference type="VEuPathDB" id="FungiDB:AB675_10980"/>
<dbReference type="InterPro" id="IPR036610">
    <property type="entry name" value="PEBP-like_sf"/>
</dbReference>
<evidence type="ECO:0000313" key="3">
    <source>
        <dbReference type="Proteomes" id="UP000038010"/>
    </source>
</evidence>
<dbReference type="InterPro" id="IPR035810">
    <property type="entry name" value="PEBP_euk"/>
</dbReference>
<evidence type="ECO:0000256" key="1">
    <source>
        <dbReference type="SAM" id="Coils"/>
    </source>
</evidence>
<dbReference type="PANTHER" id="PTHR11362:SF82">
    <property type="entry name" value="PHOSPHATIDYLETHANOLAMINE-BINDING PROTEIN 4"/>
    <property type="match status" value="1"/>
</dbReference>
<protein>
    <submittedName>
        <fullName evidence="2">54S ribosomal protein L35, mitochondrial</fullName>
    </submittedName>
</protein>
<dbReference type="GeneID" id="28731668"/>
<dbReference type="OrthoDB" id="2153661at2759"/>
<dbReference type="RefSeq" id="XP_017995520.1">
    <property type="nucleotide sequence ID" value="XM_018139788.1"/>
</dbReference>
<keyword evidence="2" id="KW-0689">Ribosomal protein</keyword>
<organism evidence="2 3">
    <name type="scientific">Cyphellophora attinorum</name>
    <dbReference type="NCBI Taxonomy" id="1664694"/>
    <lineage>
        <taxon>Eukaryota</taxon>
        <taxon>Fungi</taxon>
        <taxon>Dikarya</taxon>
        <taxon>Ascomycota</taxon>
        <taxon>Pezizomycotina</taxon>
        <taxon>Eurotiomycetes</taxon>
        <taxon>Chaetothyriomycetidae</taxon>
        <taxon>Chaetothyriales</taxon>
        <taxon>Cyphellophoraceae</taxon>
        <taxon>Cyphellophora</taxon>
    </lineage>
</organism>
<proteinExistence type="predicted"/>
<accession>A0A0N1NYE2</accession>
<comment type="caution">
    <text evidence="2">The sequence shown here is derived from an EMBL/GenBank/DDBJ whole genome shotgun (WGS) entry which is preliminary data.</text>
</comment>
<dbReference type="Proteomes" id="UP000038010">
    <property type="component" value="Unassembled WGS sequence"/>
</dbReference>
<dbReference type="GO" id="GO:0005840">
    <property type="term" value="C:ribosome"/>
    <property type="evidence" value="ECO:0007669"/>
    <property type="project" value="UniProtKB-KW"/>
</dbReference>
<dbReference type="STRING" id="1664694.A0A0N1NYE2"/>
<dbReference type="CDD" id="cd00866">
    <property type="entry name" value="PEBP_euk"/>
    <property type="match status" value="1"/>
</dbReference>
<keyword evidence="2" id="KW-0687">Ribonucleoprotein</keyword>
<name>A0A0N1NYE2_9EURO</name>
<gene>
    <name evidence="2" type="ORF">AB675_10980</name>
</gene>
<evidence type="ECO:0000313" key="2">
    <source>
        <dbReference type="EMBL" id="KPI35557.1"/>
    </source>
</evidence>
<reference evidence="2 3" key="1">
    <citation type="submission" date="2015-06" db="EMBL/GenBank/DDBJ databases">
        <title>Draft genome of the ant-associated black yeast Phialophora attae CBS 131958.</title>
        <authorList>
            <person name="Moreno L.F."/>
            <person name="Stielow B.J."/>
            <person name="de Hoog S."/>
            <person name="Vicente V.A."/>
            <person name="Weiss V.A."/>
            <person name="de Vries M."/>
            <person name="Cruz L.M."/>
            <person name="Souza E.M."/>
        </authorList>
    </citation>
    <scope>NUCLEOTIDE SEQUENCE [LARGE SCALE GENOMIC DNA]</scope>
    <source>
        <strain evidence="2 3">CBS 131958</strain>
    </source>
</reference>
<dbReference type="Pfam" id="PF01161">
    <property type="entry name" value="PBP"/>
    <property type="match status" value="1"/>
</dbReference>
<dbReference type="SUPFAM" id="SSF49777">
    <property type="entry name" value="PEBP-like"/>
    <property type="match status" value="1"/>
</dbReference>
<dbReference type="EMBL" id="LFJN01000039">
    <property type="protein sequence ID" value="KPI35557.1"/>
    <property type="molecule type" value="Genomic_DNA"/>
</dbReference>
<sequence>MAPSRAPSTALLRSLRAACFDAPATTARRYSTTPIRHLEVETAPTPAPDPATVTLKTEESQLAQAGKPPIGSRRRRAALQHTDSVPFSALPYQCFQEARAILIADRNEKLKQIEVERERLDRARAIDPDTLAHGQKQKDLKIKGLEQQIEKLKILADINDPNVKRRFEDGQGDLNKPIYRFLAERKWREYRRKIQVQRIETMKVVPDVLPQCELDVDITTFWNRRSMSPGDFVPSSTSEQPPSLKVQSFKRGERLLTVAVIDPDVPNTETDLFESRCHFLATNIVITPTSPIIDFAKLDDPYHRLAIILLENRNNLELDTQALTSMYTRDNFTIRKALTRHPVSPIGAALFRTKWDDTMADVMARNGIEGANVELKRKKVEPLPYKRRNPPSFR</sequence>
<dbReference type="InterPro" id="IPR008914">
    <property type="entry name" value="PEBP"/>
</dbReference>
<dbReference type="Gene3D" id="3.90.280.10">
    <property type="entry name" value="PEBP-like"/>
    <property type="match status" value="1"/>
</dbReference>
<dbReference type="Gene3D" id="1.20.58.1180">
    <property type="match status" value="1"/>
</dbReference>
<feature type="coiled-coil region" evidence="1">
    <location>
        <begin position="103"/>
        <end position="155"/>
    </location>
</feature>
<dbReference type="AlphaFoldDB" id="A0A0N1NYE2"/>
<dbReference type="PANTHER" id="PTHR11362">
    <property type="entry name" value="PHOSPHATIDYLETHANOLAMINE-BINDING PROTEIN"/>
    <property type="match status" value="1"/>
</dbReference>
<keyword evidence="3" id="KW-1185">Reference proteome</keyword>
<keyword evidence="1" id="KW-0175">Coiled coil</keyword>